<name>A0A076JSP2_9ALPH</name>
<evidence type="ECO:0000256" key="4">
    <source>
        <dbReference type="ARBA" id="ARBA00022723"/>
    </source>
</evidence>
<dbReference type="EMBL" id="KF644575">
    <property type="protein sequence ID" value="AII81340.1"/>
    <property type="molecule type" value="Genomic_DNA"/>
</dbReference>
<keyword evidence="5" id="KW-0863">Zinc-finger</keyword>
<evidence type="ECO:0000256" key="3">
    <source>
        <dbReference type="ARBA" id="ARBA00022705"/>
    </source>
</evidence>
<keyword evidence="3" id="KW-0235">DNA replication</keyword>
<accession>A0A076JSP2</accession>
<dbReference type="Proteomes" id="UP000118449">
    <property type="component" value="Segment"/>
</dbReference>
<sequence>MAQRNPEPTIRVLYATDSCVITYSLMLLTGQESSEGVYAISYDWSSELDDLFGRQPRAPNTDAGDGWSSTEQSDADQLATALLQRKPSVSFCLLSGMVGGASDEPQDRVRPMFVCVFSTWTGARALAMTLSHGHPLSSNILLQALTEEATFLLHNDLILALAITTENVTARSGRTAAAAKYDPQRGSVKAAVIGHSTGRSGLTSVYIHHENKVLTAFRRLYCNNNTTPFWFASKFGPGEREIVLATRYYLFQAIRCSRSGGTYDLQAVKDFIRTYNVQAAPNPTGLDLTHLTSFSLLSKFCCQSWYSRGPCALALPRYVDLRIQADVAEVSALEGFIAADRQGLRVSDREFITYIYLAHFESFNRKQLYDHLLAVSIADPGDIDRITSTSSLKRGTIEKFFAQVRIQLNIRDYIAHNVNPRVVRLPASIGSQYAQDKTYTPSATTLSTGSAPLGVCDTSTPILKLLDRVEASLAGRGWIQTIVSPNKPQSVHSTPPLDQSRGDELSPGVSSQCGISRRLLHIASSPPVNGRALPLEVLFGQKGVPGPAPVYRVGLPSKRQAFAVIANDRWETTTQNLARPGGSRQAYEGGFALAGFGEMDDCSLAWRDLQLTRTTNGVCRTALASSNASAQMYINRNEIFNSSLAVSNIILDVDFGIKRRVPLGMLHLAMRGFRAGIITTLSLIFSDAPVQWDSYPCYFYKTSCPPQLVRALHRGEPSSFPDYVDGVEECCMELDFIDDYAAMEEYTDEPMDEYEMMMVDNECTQAACDNTPPNKEGGKTPLQLLDDTDACECTEKMGFRVTVPVPPPYLLAGPEALRGLARIIQQAVVLERTFTESMCSVLRDFSFIDTGVYSHGRSLRLPFFCKVGDSGEVYGGLYPFYVIPPKCNDVDEFVAQHSNPANFHFHAAPRHSTITHVITDLGGDYVSFFERKVARNREAIMTKRATLESLLSSANVSIKSHEAVEAFVVDVVLGEVVSHLATHFPDQSGEYQAVGVHTVVTKPDWILMQINRSGNAYRSQGFSCLRAKHLRSARGLARTFLSISADVHGRLCASISQQCFATKCGNNKMCTIFTLEVDRAK</sequence>
<evidence type="ECO:0000313" key="8">
    <source>
        <dbReference type="EMBL" id="AII81340.1"/>
    </source>
</evidence>
<dbReference type="InterPro" id="IPR033685">
    <property type="entry name" value="HSV_PRIM"/>
</dbReference>
<dbReference type="HAMAP" id="MF_04011">
    <property type="entry name" value="HSV_PRIM"/>
    <property type="match status" value="1"/>
</dbReference>
<keyword evidence="6" id="KW-0862">Zinc</keyword>
<dbReference type="GO" id="GO:0008270">
    <property type="term" value="F:zinc ion binding"/>
    <property type="evidence" value="ECO:0007669"/>
    <property type="project" value="UniProtKB-KW"/>
</dbReference>
<evidence type="ECO:0000256" key="1">
    <source>
        <dbReference type="ARBA" id="ARBA00022562"/>
    </source>
</evidence>
<keyword evidence="4" id="KW-0479">Metal-binding</keyword>
<dbReference type="GO" id="GO:0003899">
    <property type="term" value="F:DNA-directed RNA polymerase activity"/>
    <property type="evidence" value="ECO:0007669"/>
    <property type="project" value="InterPro"/>
</dbReference>
<feature type="region of interest" description="Disordered" evidence="7">
    <location>
        <begin position="485"/>
        <end position="509"/>
    </location>
</feature>
<evidence type="ECO:0000256" key="2">
    <source>
        <dbReference type="ARBA" id="ARBA00022679"/>
    </source>
</evidence>
<evidence type="ECO:0000256" key="7">
    <source>
        <dbReference type="SAM" id="MobiDB-lite"/>
    </source>
</evidence>
<evidence type="ECO:0000256" key="5">
    <source>
        <dbReference type="ARBA" id="ARBA00022771"/>
    </source>
</evidence>
<evidence type="ECO:0000313" key="11">
    <source>
        <dbReference type="Proteomes" id="UP000118449"/>
    </source>
</evidence>
<dbReference type="GO" id="GO:0006260">
    <property type="term" value="P:DNA replication"/>
    <property type="evidence" value="ECO:0007669"/>
    <property type="project" value="UniProtKB-KW"/>
</dbReference>
<evidence type="ECO:0000313" key="10">
    <source>
        <dbReference type="Proteomes" id="UP000102843"/>
    </source>
</evidence>
<dbReference type="EMBL" id="KF644580">
    <property type="protein sequence ID" value="AII81738.1"/>
    <property type="molecule type" value="Genomic_DNA"/>
</dbReference>
<keyword evidence="1" id="KW-1048">Host nucleus</keyword>
<evidence type="ECO:0000256" key="6">
    <source>
        <dbReference type="ARBA" id="ARBA00022833"/>
    </source>
</evidence>
<reference evidence="10 11" key="2">
    <citation type="journal article" date="2014" name="J. Vet. Med. Sci.">
        <title>Full Genome Sequences of Zebra-Borne Equine Herpesvirus Type 1 Isolated from Zebra, Onager and Thomson's Gazelle.</title>
        <authorList>
            <person name="Guo X."/>
            <person name="Izume S."/>
            <person name="Okada A."/>
            <person name="Ohya K."/>
            <person name="Kimura T."/>
            <person name="Fukushi H."/>
        </authorList>
    </citation>
    <scope>NUCLEOTIDE SEQUENCE [LARGE SCALE GENOMIC DNA]</scope>
    <source>
        <strain evidence="8">94-137</strain>
        <strain evidence="9">T-529 10/84</strain>
    </source>
</reference>
<keyword evidence="2" id="KW-0808">Transferase</keyword>
<dbReference type="Proteomes" id="UP000102843">
    <property type="component" value="Segment"/>
</dbReference>
<reference evidence="9 11" key="1">
    <citation type="journal article" date="1985" name="J. Am. Vet. Med. Assoc.">
        <title>Equine herpesvirus type 1 abortion in an onager and suspected herpesvirus myelitis in a zebra.</title>
        <authorList>
            <person name="Fukushi H."/>
            <person name="Guo X."/>
            <person name="Kimura T."/>
        </authorList>
    </citation>
    <scope>NUCLEOTIDE SEQUENCE [LARGE SCALE GENOMIC DNA]</scope>
    <source>
        <strain evidence="9">T-529 10/84</strain>
    </source>
</reference>
<organism evidence="9 11">
    <name type="scientific">Equid alphaherpesvirus 1</name>
    <name type="common">Equine herpesvirus 1</name>
    <dbReference type="NCBI Taxonomy" id="10326"/>
    <lineage>
        <taxon>Viruses</taxon>
        <taxon>Duplodnaviria</taxon>
        <taxon>Heunggongvirae</taxon>
        <taxon>Peploviricota</taxon>
        <taxon>Herviviricetes</taxon>
        <taxon>Herpesvirales</taxon>
        <taxon>Orthoherpesviridae</taxon>
        <taxon>Alphaherpesvirinae</taxon>
        <taxon>Varicellovirus</taxon>
        <taxon>Varicellovirus equidalpha1</taxon>
    </lineage>
</organism>
<dbReference type="Pfam" id="PF03121">
    <property type="entry name" value="Herpes_UL52"/>
    <property type="match status" value="1"/>
</dbReference>
<evidence type="ECO:0000313" key="9">
    <source>
        <dbReference type="EMBL" id="AII81738.1"/>
    </source>
</evidence>
<dbReference type="GO" id="GO:0039686">
    <property type="term" value="P:bidirectional double-stranded viral DNA replication"/>
    <property type="evidence" value="ECO:0007669"/>
    <property type="project" value="InterPro"/>
</dbReference>
<protein>
    <submittedName>
        <fullName evidence="9">ORF7</fullName>
    </submittedName>
</protein>
<proteinExistence type="inferred from homology"/>
<feature type="compositionally biased region" description="Polar residues" evidence="7">
    <location>
        <begin position="485"/>
        <end position="497"/>
    </location>
</feature>